<feature type="domain" description="MobA-like NTP transferase" evidence="1">
    <location>
        <begin position="8"/>
        <end position="112"/>
    </location>
</feature>
<accession>W0RG43</accession>
<dbReference type="Gene3D" id="3.90.550.10">
    <property type="entry name" value="Spore Coat Polysaccharide Biosynthesis Protein SpsA, Chain A"/>
    <property type="match status" value="1"/>
</dbReference>
<dbReference type="Proteomes" id="UP000019151">
    <property type="component" value="Chromosome"/>
</dbReference>
<dbReference type="PATRIC" id="fig|861299.3.peg.2241"/>
<sequence length="293" mass="30988">MAPTLLGLAAGLGTRFGGPKQLEALGPGGETILDFSVYDAIRAGFERTVLVIREEHRDAFTGGLVARWRGRMPVELVVQRTEPPRTKPWGTGHAVLSAAPALGGPFAVVNADDFYGRDAYGVLGDFLRGVPDDAATYAAVGFPLGDTLTDAGGVSRAVLDATADGRLRCTEEIREVVADARGDGVGRDVEGRTRTIRRDAPVSMGMWGFTRAVLPQLADGFRAFRDAHGDDARAEFYLPSLVDDVVAAGRASVRVLAGAGPWIGMTYPGERPRVAAALAALVARGEYPSPVWA</sequence>
<keyword evidence="2" id="KW-0808">Transferase</keyword>
<dbReference type="STRING" id="861299.J421_2204"/>
<dbReference type="HOGENOM" id="CLU_077108_0_0_0"/>
<keyword evidence="3" id="KW-1185">Reference proteome</keyword>
<dbReference type="SUPFAM" id="SSF53448">
    <property type="entry name" value="Nucleotide-diphospho-sugar transferases"/>
    <property type="match status" value="1"/>
</dbReference>
<evidence type="ECO:0000313" key="3">
    <source>
        <dbReference type="Proteomes" id="UP000019151"/>
    </source>
</evidence>
<proteinExistence type="predicted"/>
<dbReference type="InterPro" id="IPR025877">
    <property type="entry name" value="MobA-like_NTP_Trfase"/>
</dbReference>
<protein>
    <submittedName>
        <fullName evidence="2">MobA-like NTP transferase domain protein</fullName>
    </submittedName>
</protein>
<dbReference type="Pfam" id="PF12804">
    <property type="entry name" value="NTP_transf_3"/>
    <property type="match status" value="1"/>
</dbReference>
<dbReference type="KEGG" id="gba:J421_2204"/>
<dbReference type="EMBL" id="CP007128">
    <property type="protein sequence ID" value="AHG89741.1"/>
    <property type="molecule type" value="Genomic_DNA"/>
</dbReference>
<dbReference type="InterPro" id="IPR029044">
    <property type="entry name" value="Nucleotide-diphossugar_trans"/>
</dbReference>
<evidence type="ECO:0000313" key="2">
    <source>
        <dbReference type="EMBL" id="AHG89741.1"/>
    </source>
</evidence>
<dbReference type="GO" id="GO:0016779">
    <property type="term" value="F:nucleotidyltransferase activity"/>
    <property type="evidence" value="ECO:0007669"/>
    <property type="project" value="UniProtKB-ARBA"/>
</dbReference>
<evidence type="ECO:0000259" key="1">
    <source>
        <dbReference type="Pfam" id="PF12804"/>
    </source>
</evidence>
<gene>
    <name evidence="2" type="ORF">J421_2204</name>
</gene>
<organism evidence="2 3">
    <name type="scientific">Gemmatirosa kalamazoonensis</name>
    <dbReference type="NCBI Taxonomy" id="861299"/>
    <lineage>
        <taxon>Bacteria</taxon>
        <taxon>Pseudomonadati</taxon>
        <taxon>Gemmatimonadota</taxon>
        <taxon>Gemmatimonadia</taxon>
        <taxon>Gemmatimonadales</taxon>
        <taxon>Gemmatimonadaceae</taxon>
        <taxon>Gemmatirosa</taxon>
    </lineage>
</organism>
<dbReference type="eggNOG" id="COG1209">
    <property type="taxonomic scope" value="Bacteria"/>
</dbReference>
<dbReference type="OrthoDB" id="9779926at2"/>
<dbReference type="AlphaFoldDB" id="W0RG43"/>
<name>W0RG43_9BACT</name>
<dbReference type="InParanoid" id="W0RG43"/>
<reference evidence="2 3" key="1">
    <citation type="journal article" date="2014" name="Genome Announc.">
        <title>Genome Sequence and Methylome of Soil Bacterium Gemmatirosa kalamazoonensis KBS708T, a Member of the Rarely Cultivated Gemmatimonadetes Phylum.</title>
        <authorList>
            <person name="Debruyn J.M."/>
            <person name="Radosevich M."/>
            <person name="Wommack K.E."/>
            <person name="Polson S.W."/>
            <person name="Hauser L.J."/>
            <person name="Fawaz M.N."/>
            <person name="Korlach J."/>
            <person name="Tsai Y.C."/>
        </authorList>
    </citation>
    <scope>NUCLEOTIDE SEQUENCE [LARGE SCALE GENOMIC DNA]</scope>
    <source>
        <strain evidence="2 3">KBS708</strain>
    </source>
</reference>
<dbReference type="RefSeq" id="WP_025411229.1">
    <property type="nucleotide sequence ID" value="NZ_CP007128.1"/>
</dbReference>